<dbReference type="PANTHER" id="PTHR33067:SF9">
    <property type="entry name" value="RNA-DIRECTED DNA POLYMERASE"/>
    <property type="match status" value="1"/>
</dbReference>
<proteinExistence type="predicted"/>
<gene>
    <name evidence="2" type="ORF">EJD97_025828</name>
</gene>
<feature type="non-terminal residue" evidence="2">
    <location>
        <position position="373"/>
    </location>
</feature>
<feature type="compositionally biased region" description="Basic and acidic residues" evidence="1">
    <location>
        <begin position="205"/>
        <end position="217"/>
    </location>
</feature>
<feature type="non-terminal residue" evidence="2">
    <location>
        <position position="1"/>
    </location>
</feature>
<sequence length="373" mass="41805">VSKKINNKDRVNNFVALPGESVSSSWDRFTSFLRSVPNHRIDDESQKEYFYRGQNDNNKAVLDTIAGGSYGECAYAKIAEKLEKISWNNKAFSTRKSDTGRNTFAVHMARIEDMLHKMMRRFDASHKHIKELRCDLAGIGQKVDTHAISIKQIGLQMAQLSATVNTRQPGTLPSNTVQNPKNDTHCMVITTRGGKQTIEPPMPSNEEKVRKDDDKVVKGSGEAEESTGKDAEVPMKVIPMPRPPPPFPQRLVKKTEDGKYRRFITMLKQLSINVPLVEALEQIPGYAKFMKDLVTKKRLVTFEEDDRLQHCSAIVTRSLVQKNEDTGAFTIPCTVGSLHFAEALCDLGASINLMPLSIYKKLGLGDPKPTAMW</sequence>
<organism evidence="2">
    <name type="scientific">Solanum chilense</name>
    <name type="common">Tomato</name>
    <name type="synonym">Lycopersicon chilense</name>
    <dbReference type="NCBI Taxonomy" id="4083"/>
    <lineage>
        <taxon>Eukaryota</taxon>
        <taxon>Viridiplantae</taxon>
        <taxon>Streptophyta</taxon>
        <taxon>Embryophyta</taxon>
        <taxon>Tracheophyta</taxon>
        <taxon>Spermatophyta</taxon>
        <taxon>Magnoliopsida</taxon>
        <taxon>eudicotyledons</taxon>
        <taxon>Gunneridae</taxon>
        <taxon>Pentapetalae</taxon>
        <taxon>asterids</taxon>
        <taxon>lamiids</taxon>
        <taxon>Solanales</taxon>
        <taxon>Solanaceae</taxon>
        <taxon>Solanoideae</taxon>
        <taxon>Solaneae</taxon>
        <taxon>Solanum</taxon>
        <taxon>Solanum subgen. Lycopersicon</taxon>
    </lineage>
</organism>
<evidence type="ECO:0000256" key="1">
    <source>
        <dbReference type="SAM" id="MobiDB-lite"/>
    </source>
</evidence>
<dbReference type="InterPro" id="IPR021109">
    <property type="entry name" value="Peptidase_aspartic_dom_sf"/>
</dbReference>
<evidence type="ECO:0008006" key="3">
    <source>
        <dbReference type="Google" id="ProtNLM"/>
    </source>
</evidence>
<comment type="caution">
    <text evidence="2">The sequence shown here is derived from an EMBL/GenBank/DDBJ whole genome shotgun (WGS) entry which is preliminary data.</text>
</comment>
<dbReference type="Gene3D" id="2.40.70.10">
    <property type="entry name" value="Acid Proteases"/>
    <property type="match status" value="1"/>
</dbReference>
<dbReference type="PANTHER" id="PTHR33067">
    <property type="entry name" value="RNA-DIRECTED DNA POLYMERASE-RELATED"/>
    <property type="match status" value="1"/>
</dbReference>
<name>A0A6N2C136_SOLCI</name>
<reference evidence="2" key="1">
    <citation type="submission" date="2019-05" db="EMBL/GenBank/DDBJ databases">
        <title>The de novo reference genome and transcriptome assemblies of the wild tomato species Solanum chilense.</title>
        <authorList>
            <person name="Stam R."/>
            <person name="Nosenko T."/>
            <person name="Hoerger A.C."/>
            <person name="Stephan W."/>
            <person name="Seidel M.A."/>
            <person name="Kuhn J.M.M."/>
            <person name="Haberer G."/>
            <person name="Tellier A."/>
        </authorList>
    </citation>
    <scope>NUCLEOTIDE SEQUENCE</scope>
    <source>
        <tissue evidence="2">Mature leaves</tissue>
    </source>
</reference>
<evidence type="ECO:0000313" key="2">
    <source>
        <dbReference type="EMBL" id="TMX00845.1"/>
    </source>
</evidence>
<dbReference type="EMBL" id="RXGB01000995">
    <property type="protein sequence ID" value="TMX00845.1"/>
    <property type="molecule type" value="Genomic_DNA"/>
</dbReference>
<accession>A0A6N2C136</accession>
<protein>
    <recommendedName>
        <fullName evidence="3">Retrotransposon gag domain-containing protein</fullName>
    </recommendedName>
</protein>
<dbReference type="AlphaFoldDB" id="A0A6N2C136"/>
<feature type="region of interest" description="Disordered" evidence="1">
    <location>
        <begin position="194"/>
        <end position="230"/>
    </location>
</feature>